<dbReference type="AlphaFoldDB" id="A0A2W1JMN6"/>
<proteinExistence type="predicted"/>
<sequence length="466" mass="49722">MAQPNIPQNVYSHKSEQHPNILLGSLQLLFWIFLQPSAWHHHITRMNLALKPDFSWAEVSFKQWGRFPLYRLLLQSYLIVPLLTGGLLTLFFLSVGMISDGLAFQGLIAGMVGGLTLATTIGMGLGVALGVASSVAGIVAGGVAGILTNGLWGGLAVGVATGVVIGVSGQMECHKKSNALTRQISGTVVGVLLGSFAGSIALCLAAFIILIGLIRAGYGFSYSSFIGLSVLILYTTYGAVIFIRTGKWRPSLVFGTLLSVLLGMVFVAILGAMTGLIALLTSLDSMFGLANEFTGGGLMGAVIGVSTGLLLSIYYLLPYAIAERIAGPKAGAIAGALASCSSALMFAEFESKQPIVTIWAYGLLGLALGLTLPWWRSLLSYPITVPFNSVLYFLDRKRASHRPSLLPFHSAFWDEHQSIRLRGLDKHIVLVAKRNPAEGQAAIEFLGTSRQRWAARAAQIEIDALR</sequence>
<gene>
    <name evidence="2" type="ORF">C1752_10970</name>
</gene>
<comment type="caution">
    <text evidence="2">The sequence shown here is derived from an EMBL/GenBank/DDBJ whole genome shotgun (WGS) entry which is preliminary data.</text>
</comment>
<keyword evidence="1" id="KW-1133">Transmembrane helix</keyword>
<evidence type="ECO:0000313" key="3">
    <source>
        <dbReference type="Proteomes" id="UP000248857"/>
    </source>
</evidence>
<keyword evidence="3" id="KW-1185">Reference proteome</keyword>
<evidence type="ECO:0000256" key="1">
    <source>
        <dbReference type="SAM" id="Phobius"/>
    </source>
</evidence>
<feature type="transmembrane region" description="Helical" evidence="1">
    <location>
        <begin position="355"/>
        <end position="375"/>
    </location>
</feature>
<accession>A0A2W1JMN6</accession>
<feature type="transmembrane region" description="Helical" evidence="1">
    <location>
        <begin position="188"/>
        <end position="214"/>
    </location>
</feature>
<feature type="transmembrane region" description="Helical" evidence="1">
    <location>
        <begin position="329"/>
        <end position="349"/>
    </location>
</feature>
<feature type="transmembrane region" description="Helical" evidence="1">
    <location>
        <begin position="220"/>
        <end position="240"/>
    </location>
</feature>
<feature type="transmembrane region" description="Helical" evidence="1">
    <location>
        <begin position="21"/>
        <end position="39"/>
    </location>
</feature>
<dbReference type="EMBL" id="PQWO01000034">
    <property type="protein sequence ID" value="PZD70541.1"/>
    <property type="molecule type" value="Genomic_DNA"/>
</dbReference>
<feature type="transmembrane region" description="Helical" evidence="1">
    <location>
        <begin position="298"/>
        <end position="317"/>
    </location>
</feature>
<feature type="transmembrane region" description="Helical" evidence="1">
    <location>
        <begin position="252"/>
        <end position="278"/>
    </location>
</feature>
<dbReference type="Proteomes" id="UP000248857">
    <property type="component" value="Unassembled WGS sequence"/>
</dbReference>
<dbReference type="OrthoDB" id="478265at2"/>
<dbReference type="RefSeq" id="WP_110988930.1">
    <property type="nucleotide sequence ID" value="NZ_CAWNWM010000034.1"/>
</dbReference>
<keyword evidence="1" id="KW-0812">Transmembrane</keyword>
<organism evidence="2 3">
    <name type="scientific">Acaryochloris thomasi RCC1774</name>
    <dbReference type="NCBI Taxonomy" id="1764569"/>
    <lineage>
        <taxon>Bacteria</taxon>
        <taxon>Bacillati</taxon>
        <taxon>Cyanobacteriota</taxon>
        <taxon>Cyanophyceae</taxon>
        <taxon>Acaryochloridales</taxon>
        <taxon>Acaryochloridaceae</taxon>
        <taxon>Acaryochloris</taxon>
        <taxon>Acaryochloris thomasi</taxon>
    </lineage>
</organism>
<keyword evidence="1" id="KW-0472">Membrane</keyword>
<feature type="transmembrane region" description="Helical" evidence="1">
    <location>
        <begin position="138"/>
        <end position="167"/>
    </location>
</feature>
<evidence type="ECO:0000313" key="2">
    <source>
        <dbReference type="EMBL" id="PZD70541.1"/>
    </source>
</evidence>
<feature type="transmembrane region" description="Helical" evidence="1">
    <location>
        <begin position="74"/>
        <end position="95"/>
    </location>
</feature>
<feature type="transmembrane region" description="Helical" evidence="1">
    <location>
        <begin position="107"/>
        <end position="132"/>
    </location>
</feature>
<name>A0A2W1JMN6_9CYAN</name>
<reference evidence="2 3" key="1">
    <citation type="journal article" date="2018" name="Sci. Rep.">
        <title>A novel species of the marine cyanobacterium Acaryochloris with a unique pigment content and lifestyle.</title>
        <authorList>
            <person name="Partensky F."/>
            <person name="Six C."/>
            <person name="Ratin M."/>
            <person name="Garczarek L."/>
            <person name="Vaulot D."/>
            <person name="Probert I."/>
            <person name="Calteau A."/>
            <person name="Gourvil P."/>
            <person name="Marie D."/>
            <person name="Grebert T."/>
            <person name="Bouchier C."/>
            <person name="Le Panse S."/>
            <person name="Gachenot M."/>
            <person name="Rodriguez F."/>
            <person name="Garrido J.L."/>
        </authorList>
    </citation>
    <scope>NUCLEOTIDE SEQUENCE [LARGE SCALE GENOMIC DNA]</scope>
    <source>
        <strain evidence="2 3">RCC1774</strain>
    </source>
</reference>
<protein>
    <submittedName>
        <fullName evidence="2">Uncharacterized protein</fullName>
    </submittedName>
</protein>